<dbReference type="HOGENOM" id="CLU_2684552_0_0_7"/>
<evidence type="ECO:0000313" key="1">
    <source>
        <dbReference type="EMBL" id="ABK99663.1"/>
    </source>
</evidence>
<sequence>MNSNGLHLRGRQLLVDALVAIAEQGNLTDADIALIKAHELDDMVKDKLFRRAASSSDIDRLFDAIPLAWEARDN</sequence>
<reference evidence="1 2" key="1">
    <citation type="submission" date="2006-10" db="EMBL/GenBank/DDBJ databases">
        <title>Complete sequence of chromosome of Pelobacter propionicus DSM 2379.</title>
        <authorList>
            <consortium name="US DOE Joint Genome Institute"/>
            <person name="Copeland A."/>
            <person name="Lucas S."/>
            <person name="Lapidus A."/>
            <person name="Barry K."/>
            <person name="Detter J.C."/>
            <person name="Glavina del Rio T."/>
            <person name="Hammon N."/>
            <person name="Israni S."/>
            <person name="Dalin E."/>
            <person name="Tice H."/>
            <person name="Pitluck S."/>
            <person name="Saunders E."/>
            <person name="Brettin T."/>
            <person name="Bruce D."/>
            <person name="Han C."/>
            <person name="Tapia R."/>
            <person name="Schmutz J."/>
            <person name="Larimer F."/>
            <person name="Land M."/>
            <person name="Hauser L."/>
            <person name="Kyrpides N."/>
            <person name="Kim E."/>
            <person name="Lovley D."/>
            <person name="Richardson P."/>
        </authorList>
    </citation>
    <scope>NUCLEOTIDE SEQUENCE [LARGE SCALE GENOMIC DNA]</scope>
    <source>
        <strain evidence="2">DSM 2379 / NBRC 103807 / OttBd1</strain>
    </source>
</reference>
<accession>A1AQP3</accession>
<dbReference type="EMBL" id="CP000482">
    <property type="protein sequence ID" value="ABK99663.1"/>
    <property type="molecule type" value="Genomic_DNA"/>
</dbReference>
<protein>
    <submittedName>
        <fullName evidence="1">Uncharacterized protein</fullName>
    </submittedName>
</protein>
<organism evidence="1 2">
    <name type="scientific">Pelobacter propionicus (strain DSM 2379 / NBRC 103807 / OttBd1)</name>
    <dbReference type="NCBI Taxonomy" id="338966"/>
    <lineage>
        <taxon>Bacteria</taxon>
        <taxon>Pseudomonadati</taxon>
        <taxon>Thermodesulfobacteriota</taxon>
        <taxon>Desulfuromonadia</taxon>
        <taxon>Desulfuromonadales</taxon>
        <taxon>Desulfuromonadaceae</taxon>
        <taxon>Pelobacter</taxon>
    </lineage>
</organism>
<dbReference type="RefSeq" id="WP_011735929.1">
    <property type="nucleotide sequence ID" value="NC_008609.1"/>
</dbReference>
<keyword evidence="2" id="KW-1185">Reference proteome</keyword>
<name>A1AQP3_PELPD</name>
<evidence type="ECO:0000313" key="2">
    <source>
        <dbReference type="Proteomes" id="UP000006732"/>
    </source>
</evidence>
<proteinExistence type="predicted"/>
<dbReference type="KEGG" id="ppd:Ppro_2055"/>
<gene>
    <name evidence="1" type="ordered locus">Ppro_2055</name>
</gene>
<dbReference type="AlphaFoldDB" id="A1AQP3"/>
<dbReference type="Proteomes" id="UP000006732">
    <property type="component" value="Chromosome"/>
</dbReference>